<comment type="catalytic activity">
    <reaction evidence="1">
        <text>Preferential release of a C-terminal arginine or lysine residue.</text>
        <dbReference type="EC" id="3.4.16.6"/>
    </reaction>
</comment>
<evidence type="ECO:0000256" key="12">
    <source>
        <dbReference type="ARBA" id="ARBA00023136"/>
    </source>
</evidence>
<keyword evidence="13" id="KW-0325">Glycoprotein</keyword>
<evidence type="ECO:0000256" key="13">
    <source>
        <dbReference type="ARBA" id="ARBA00023180"/>
    </source>
</evidence>
<evidence type="ECO:0000256" key="11">
    <source>
        <dbReference type="ARBA" id="ARBA00023034"/>
    </source>
</evidence>
<keyword evidence="5 15" id="KW-0645">Protease</keyword>
<dbReference type="InterPro" id="IPR029058">
    <property type="entry name" value="AB_hydrolase_fold"/>
</dbReference>
<keyword evidence="8 15" id="KW-0732">Signal</keyword>
<dbReference type="EMBL" id="CDHK01000007">
    <property type="protein sequence ID" value="CEJ59407.1"/>
    <property type="molecule type" value="Genomic_DNA"/>
</dbReference>
<accession>A0A0F7TWD6</accession>
<dbReference type="GO" id="GO:0004185">
    <property type="term" value="F:serine-type carboxypeptidase activity"/>
    <property type="evidence" value="ECO:0007669"/>
    <property type="project" value="UniProtKB-UniRule"/>
</dbReference>
<evidence type="ECO:0000256" key="9">
    <source>
        <dbReference type="ARBA" id="ARBA00022801"/>
    </source>
</evidence>
<keyword evidence="9 15" id="KW-0378">Hydrolase</keyword>
<organism evidence="16 17">
    <name type="scientific">Penicillium brasilianum</name>
    <dbReference type="NCBI Taxonomy" id="104259"/>
    <lineage>
        <taxon>Eukaryota</taxon>
        <taxon>Fungi</taxon>
        <taxon>Dikarya</taxon>
        <taxon>Ascomycota</taxon>
        <taxon>Pezizomycotina</taxon>
        <taxon>Eurotiomycetes</taxon>
        <taxon>Eurotiomycetidae</taxon>
        <taxon>Eurotiales</taxon>
        <taxon>Aspergillaceae</taxon>
        <taxon>Penicillium</taxon>
    </lineage>
</organism>
<name>A0A0F7TWD6_PENBI</name>
<evidence type="ECO:0000256" key="5">
    <source>
        <dbReference type="ARBA" id="ARBA00022670"/>
    </source>
</evidence>
<dbReference type="InterPro" id="IPR018202">
    <property type="entry name" value="Ser_caboxypep_ser_AS"/>
</dbReference>
<dbReference type="SUPFAM" id="SSF53474">
    <property type="entry name" value="alpha/beta-Hydrolases"/>
    <property type="match status" value="1"/>
</dbReference>
<evidence type="ECO:0000256" key="2">
    <source>
        <dbReference type="ARBA" id="ARBA00004393"/>
    </source>
</evidence>
<dbReference type="Pfam" id="PF00450">
    <property type="entry name" value="Peptidase_S10"/>
    <property type="match status" value="1"/>
</dbReference>
<keyword evidence="12" id="KW-0472">Membrane</keyword>
<sequence>MNIGPFLFFIQLLWSIPHLPIFKSTNASRFKVRSLPDSPALPTSWAGRLPVPGRKDGNEIFFWLFEAENKAYDDTFIIWFNGGPGCSSLVGLMGGNGPISFDGNSTLLEHNPYSWTQLGHVLYVDQPVGTGFSTASNPYPVTTNEMITADFVAWLNGFFTYFPHLQSKRIHLMGESYAGIYIPYFTAALVESNTSHPLDIRSMSLGDGSWGNAAAMSSVAMGAYMRSQATALKLPSDILSAFNAADQSCGFDDVLAQAQIYPPKGKINIPGNPENFNYRRRRRDMTDVLNASCSISPKTVADVNESIFNSTCYGPCATYSTAMDYVDTASAGGTGIPCFDVYDIHHDCSTIDTLTLMAEYFSRADVQAALHVSGRGTYGACNSTILGTLLGAPSAVPPAYSILPNLVTERSISLHIYNGEWDMLLNHIGTELSIQNMTWRGAQGFSTKPQQLFYVDDAMPMNSSDMTGPGGRNATTKVAGNWAEERGVSYHLFRGAGHSVFANKPREMFAYVRDVVVGARNGW</sequence>
<dbReference type="EC" id="3.4.16.-" evidence="15"/>
<dbReference type="PRINTS" id="PR00724">
    <property type="entry name" value="CRBOXYPTASEC"/>
</dbReference>
<evidence type="ECO:0000256" key="4">
    <source>
        <dbReference type="ARBA" id="ARBA00022645"/>
    </source>
</evidence>
<dbReference type="PROSITE" id="PS00131">
    <property type="entry name" value="CARBOXYPEPT_SER_SER"/>
    <property type="match status" value="1"/>
</dbReference>
<keyword evidence="6" id="KW-0812">Transmembrane</keyword>
<evidence type="ECO:0000256" key="3">
    <source>
        <dbReference type="ARBA" id="ARBA00009431"/>
    </source>
</evidence>
<evidence type="ECO:0000256" key="14">
    <source>
        <dbReference type="ARBA" id="ARBA00037042"/>
    </source>
</evidence>
<proteinExistence type="inferred from homology"/>
<comment type="function">
    <text evidence="14">Protease with a carboxypeptidase B-like function involved in the C-terminal processing of the lysine and arginine residues from protein precursors. Promotes cell fusion and is involved in the programmed cell death.</text>
</comment>
<reference evidence="17" key="1">
    <citation type="journal article" date="2015" name="Genome Announc.">
        <title>Draft genome sequence of the fungus Penicillium brasilianum MG11.</title>
        <authorList>
            <person name="Horn F."/>
            <person name="Linde J."/>
            <person name="Mattern D.J."/>
            <person name="Walther G."/>
            <person name="Guthke R."/>
            <person name="Brakhage A.A."/>
            <person name="Valiante V."/>
        </authorList>
    </citation>
    <scope>NUCLEOTIDE SEQUENCE [LARGE SCALE GENOMIC DNA]</scope>
    <source>
        <strain evidence="17">MG11</strain>
    </source>
</reference>
<dbReference type="GO" id="GO:0072330">
    <property type="term" value="P:monocarboxylic acid biosynthetic process"/>
    <property type="evidence" value="ECO:0007669"/>
    <property type="project" value="UniProtKB-ARBA"/>
</dbReference>
<dbReference type="STRING" id="104259.A0A0F7TWD6"/>
<evidence type="ECO:0000313" key="16">
    <source>
        <dbReference type="EMBL" id="CEJ59407.1"/>
    </source>
</evidence>
<dbReference type="PANTHER" id="PTHR11802">
    <property type="entry name" value="SERINE PROTEASE FAMILY S10 SERINE CARBOXYPEPTIDASE"/>
    <property type="match status" value="1"/>
</dbReference>
<dbReference type="GO" id="GO:0005802">
    <property type="term" value="C:trans-Golgi network"/>
    <property type="evidence" value="ECO:0007669"/>
    <property type="project" value="TreeGrafter"/>
</dbReference>
<comment type="similarity">
    <text evidence="3 15">Belongs to the peptidase S10 family.</text>
</comment>
<keyword evidence="11" id="KW-0333">Golgi apparatus</keyword>
<feature type="signal peptide" evidence="15">
    <location>
        <begin position="1"/>
        <end position="27"/>
    </location>
</feature>
<dbReference type="AlphaFoldDB" id="A0A0F7TWD6"/>
<keyword evidence="4 15" id="KW-0121">Carboxypeptidase</keyword>
<dbReference type="Gene3D" id="3.40.50.1820">
    <property type="entry name" value="alpha/beta hydrolase"/>
    <property type="match status" value="1"/>
</dbReference>
<gene>
    <name evidence="16" type="ORF">PMG11_08032</name>
</gene>
<keyword evidence="10" id="KW-1133">Transmembrane helix</keyword>
<dbReference type="PANTHER" id="PTHR11802:SF190">
    <property type="entry name" value="PHEROMONE-PROCESSING CARBOXYPEPTIDASE KEX1"/>
    <property type="match status" value="1"/>
</dbReference>
<dbReference type="OrthoDB" id="443318at2759"/>
<evidence type="ECO:0000313" key="17">
    <source>
        <dbReference type="Proteomes" id="UP000042958"/>
    </source>
</evidence>
<comment type="subcellular location">
    <subcellularLocation>
        <location evidence="2">Golgi apparatus</location>
        <location evidence="2">trans-Golgi network membrane</location>
        <topology evidence="2">Single-pass type I membrane protein</topology>
    </subcellularLocation>
</comment>
<dbReference type="GO" id="GO:0006915">
    <property type="term" value="P:apoptotic process"/>
    <property type="evidence" value="ECO:0007669"/>
    <property type="project" value="UniProtKB-KW"/>
</dbReference>
<dbReference type="Proteomes" id="UP000042958">
    <property type="component" value="Unassembled WGS sequence"/>
</dbReference>
<dbReference type="GO" id="GO:0006508">
    <property type="term" value="P:proteolysis"/>
    <property type="evidence" value="ECO:0007669"/>
    <property type="project" value="UniProtKB-KW"/>
</dbReference>
<dbReference type="InterPro" id="IPR001563">
    <property type="entry name" value="Peptidase_S10"/>
</dbReference>
<protein>
    <recommendedName>
        <fullName evidence="15">Carboxypeptidase</fullName>
        <ecNumber evidence="15">3.4.16.-</ecNumber>
    </recommendedName>
</protein>
<evidence type="ECO:0000256" key="8">
    <source>
        <dbReference type="ARBA" id="ARBA00022729"/>
    </source>
</evidence>
<feature type="chain" id="PRO_5006515928" description="Carboxypeptidase" evidence="15">
    <location>
        <begin position="28"/>
        <end position="523"/>
    </location>
</feature>
<evidence type="ECO:0000256" key="6">
    <source>
        <dbReference type="ARBA" id="ARBA00022692"/>
    </source>
</evidence>
<evidence type="ECO:0000256" key="10">
    <source>
        <dbReference type="ARBA" id="ARBA00022989"/>
    </source>
</evidence>
<dbReference type="GO" id="GO:0017000">
    <property type="term" value="P:antibiotic biosynthetic process"/>
    <property type="evidence" value="ECO:0007669"/>
    <property type="project" value="UniProtKB-ARBA"/>
</dbReference>
<keyword evidence="7" id="KW-0053">Apoptosis</keyword>
<evidence type="ECO:0000256" key="7">
    <source>
        <dbReference type="ARBA" id="ARBA00022703"/>
    </source>
</evidence>
<evidence type="ECO:0000256" key="15">
    <source>
        <dbReference type="RuleBase" id="RU361156"/>
    </source>
</evidence>
<evidence type="ECO:0000256" key="1">
    <source>
        <dbReference type="ARBA" id="ARBA00001003"/>
    </source>
</evidence>
<keyword evidence="17" id="KW-1185">Reference proteome</keyword>